<name>A0ABZ2FRH6_9PSED</name>
<dbReference type="InterPro" id="IPR025282">
    <property type="entry name" value="DUF4214"/>
</dbReference>
<dbReference type="RefSeq" id="WP_338545612.1">
    <property type="nucleotide sequence ID" value="NZ_CP145723.1"/>
</dbReference>
<evidence type="ECO:0000313" key="7">
    <source>
        <dbReference type="EMBL" id="WWM66848.1"/>
    </source>
</evidence>
<keyword evidence="2 3" id="KW-0326">Glycosidase</keyword>
<feature type="domain" description="DUF4214" evidence="6">
    <location>
        <begin position="528"/>
        <end position="575"/>
    </location>
</feature>
<evidence type="ECO:0000256" key="3">
    <source>
        <dbReference type="RuleBase" id="RU361153"/>
    </source>
</evidence>
<feature type="domain" description="DUF4214" evidence="6">
    <location>
        <begin position="478"/>
        <end position="522"/>
    </location>
</feature>
<evidence type="ECO:0000256" key="4">
    <source>
        <dbReference type="SAM" id="SignalP"/>
    </source>
</evidence>
<dbReference type="Gene3D" id="1.10.3130.20">
    <property type="entry name" value="Phycobilisome linker domain"/>
    <property type="match status" value="1"/>
</dbReference>
<dbReference type="PANTHER" id="PTHR34142">
    <property type="entry name" value="ENDO-BETA-1,4-GLUCANASE A"/>
    <property type="match status" value="1"/>
</dbReference>
<feature type="domain" description="DUF4214" evidence="6">
    <location>
        <begin position="428"/>
        <end position="473"/>
    </location>
</feature>
<evidence type="ECO:0000313" key="8">
    <source>
        <dbReference type="Proteomes" id="UP001372714"/>
    </source>
</evidence>
<dbReference type="Pfam" id="PF00150">
    <property type="entry name" value="Cellulase"/>
    <property type="match status" value="1"/>
</dbReference>
<keyword evidence="8" id="KW-1185">Reference proteome</keyword>
<evidence type="ECO:0000256" key="1">
    <source>
        <dbReference type="ARBA" id="ARBA00022801"/>
    </source>
</evidence>
<feature type="domain" description="DUF4214" evidence="6">
    <location>
        <begin position="376"/>
        <end position="422"/>
    </location>
</feature>
<evidence type="ECO:0000259" key="6">
    <source>
        <dbReference type="Pfam" id="PF13946"/>
    </source>
</evidence>
<gene>
    <name evidence="7" type="ORF">V6W80_00715</name>
</gene>
<dbReference type="Gene3D" id="3.20.20.80">
    <property type="entry name" value="Glycosidases"/>
    <property type="match status" value="1"/>
</dbReference>
<sequence>MKRRFGLKLLAATLFSATLLAAKSHGAPVDLVGINLSGAGFASHILPGVNGRNYIFPTESYFSQWNARGVKLVRFPIIWERLQPQLGAPLDKDYAQLIDQTFNFAQKYGIKIILDLHNYMRYRGTIIGTGAVSFDHYRDVLTRISQRWSSSSALYAYDIMNEPHDAMEQWPIAAQAGIDGIRTIDSFRPIMIEGNGWAEATRWAQWNDSLLKLRDPANNLIFQAHAYFDGDGGGGTYTNTNVSTLDVNHGVARVRPFVEWLKKNGKRGMIGEFGIPDDNPRWGVIMGNMLAYLKQNCIPATYWAAGPGWANYNLAIEPINGIERPQWSVLKNYIDDTSCAAVGPLPTSAGNIVIPTEASAPQQAVPNRPDSVTEAVQGFYTTYLNRSADAEGLQFYLQKMAAGDMTLASVETAISHSPERVAAINSKIKDLYAQQLERDADTEGLDYYTRKILNKSASYAEIAQSMRASYEFLLRQSIKDLYTQVLGRNADTEGLKFYMQNIALGKMSLESTRYAMMHSQEYRWKVADQVSALYRKNLNRDADGEGMEYYTKGLIEGSMTLNSVNIAMKNSLEYKIKHLFD</sequence>
<accession>A0ABZ2FRH6</accession>
<proteinExistence type="inferred from homology"/>
<keyword evidence="4" id="KW-0732">Signal</keyword>
<dbReference type="InterPro" id="IPR038255">
    <property type="entry name" value="PBS_linker_sf"/>
</dbReference>
<dbReference type="PANTHER" id="PTHR34142:SF1">
    <property type="entry name" value="GLYCOSIDE HYDROLASE FAMILY 5 DOMAIN-CONTAINING PROTEIN"/>
    <property type="match status" value="1"/>
</dbReference>
<organism evidence="7 8">
    <name type="scientific">Pseudomonas benzopyrenica</name>
    <dbReference type="NCBI Taxonomy" id="2993566"/>
    <lineage>
        <taxon>Bacteria</taxon>
        <taxon>Pseudomonadati</taxon>
        <taxon>Pseudomonadota</taxon>
        <taxon>Gammaproteobacteria</taxon>
        <taxon>Pseudomonadales</taxon>
        <taxon>Pseudomonadaceae</taxon>
        <taxon>Pseudomonas</taxon>
    </lineage>
</organism>
<dbReference type="InterPro" id="IPR001547">
    <property type="entry name" value="Glyco_hydro_5"/>
</dbReference>
<comment type="similarity">
    <text evidence="3">Belongs to the glycosyl hydrolase 5 (cellulase A) family.</text>
</comment>
<dbReference type="Proteomes" id="UP001372714">
    <property type="component" value="Chromosome"/>
</dbReference>
<dbReference type="InterPro" id="IPR017853">
    <property type="entry name" value="GH"/>
</dbReference>
<dbReference type="EMBL" id="CP145723">
    <property type="protein sequence ID" value="WWM66848.1"/>
    <property type="molecule type" value="Genomic_DNA"/>
</dbReference>
<feature type="signal peptide" evidence="4">
    <location>
        <begin position="1"/>
        <end position="21"/>
    </location>
</feature>
<protein>
    <submittedName>
        <fullName evidence="7">Cellulase family glycosylhydrolase</fullName>
    </submittedName>
</protein>
<feature type="domain" description="Glycoside hydrolase family 5" evidence="5">
    <location>
        <begin position="29"/>
        <end position="306"/>
    </location>
</feature>
<keyword evidence="1 3" id="KW-0378">Hydrolase</keyword>
<feature type="chain" id="PRO_5047157060" evidence="4">
    <location>
        <begin position="22"/>
        <end position="581"/>
    </location>
</feature>
<evidence type="ECO:0000256" key="2">
    <source>
        <dbReference type="ARBA" id="ARBA00023295"/>
    </source>
</evidence>
<dbReference type="Pfam" id="PF13946">
    <property type="entry name" value="DUF4214"/>
    <property type="match status" value="4"/>
</dbReference>
<evidence type="ECO:0000259" key="5">
    <source>
        <dbReference type="Pfam" id="PF00150"/>
    </source>
</evidence>
<dbReference type="SUPFAM" id="SSF51445">
    <property type="entry name" value="(Trans)glycosidases"/>
    <property type="match status" value="1"/>
</dbReference>
<reference evidence="7 8" key="1">
    <citation type="submission" date="2024-02" db="EMBL/GenBank/DDBJ databases">
        <title>The whole genome sequence of Pseudomonas benzopyrenica MLY92.</title>
        <authorList>
            <person name="Liu Y."/>
        </authorList>
    </citation>
    <scope>NUCLEOTIDE SEQUENCE [LARGE SCALE GENOMIC DNA]</scope>
    <source>
        <strain evidence="7 8">MLY92</strain>
    </source>
</reference>